<name>A0A4R1BJ64_9ACTN</name>
<evidence type="ECO:0000256" key="5">
    <source>
        <dbReference type="ARBA" id="ARBA00023274"/>
    </source>
</evidence>
<dbReference type="Proteomes" id="UP000295244">
    <property type="component" value="Unassembled WGS sequence"/>
</dbReference>
<dbReference type="InterPro" id="IPR001787">
    <property type="entry name" value="Ribosomal_bL21"/>
</dbReference>
<accession>A0A4R1BJ64</accession>
<reference evidence="8 9" key="1">
    <citation type="submission" date="2019-03" db="EMBL/GenBank/DDBJ databases">
        <title>Whole genome sequence of a novel Rubrobacter taiwanensis strain, isolated from Yellowstone National Park.</title>
        <authorList>
            <person name="Freed S."/>
            <person name="Ramaley R.F."/>
            <person name="Kyndt J.A."/>
        </authorList>
    </citation>
    <scope>NUCLEOTIDE SEQUENCE [LARGE SCALE GENOMIC DNA]</scope>
    <source>
        <strain evidence="8 9">Yellowstone</strain>
    </source>
</reference>
<comment type="function">
    <text evidence="6 7">This protein binds to 23S rRNA in the presence of protein L20.</text>
</comment>
<dbReference type="GO" id="GO:0003735">
    <property type="term" value="F:structural constituent of ribosome"/>
    <property type="evidence" value="ECO:0007669"/>
    <property type="project" value="InterPro"/>
</dbReference>
<dbReference type="InterPro" id="IPR036164">
    <property type="entry name" value="bL21-like_sf"/>
</dbReference>
<evidence type="ECO:0000256" key="1">
    <source>
        <dbReference type="ARBA" id="ARBA00008563"/>
    </source>
</evidence>
<comment type="caution">
    <text evidence="8">The sequence shown here is derived from an EMBL/GenBank/DDBJ whole genome shotgun (WGS) entry which is preliminary data.</text>
</comment>
<evidence type="ECO:0000313" key="9">
    <source>
        <dbReference type="Proteomes" id="UP000295244"/>
    </source>
</evidence>
<comment type="subunit">
    <text evidence="6">Part of the 50S ribosomal subunit. Contacts protein L20.</text>
</comment>
<keyword evidence="9" id="KW-1185">Reference proteome</keyword>
<evidence type="ECO:0000256" key="6">
    <source>
        <dbReference type="HAMAP-Rule" id="MF_01363"/>
    </source>
</evidence>
<evidence type="ECO:0000256" key="3">
    <source>
        <dbReference type="ARBA" id="ARBA00022884"/>
    </source>
</evidence>
<sequence length="96" mass="10925">MFAIVKTGGRQYRVNVGDELVVNRLNAGVGEKLSLPVSFTGDGENFELEEKSAQVEVLEHLRGGKLHIYKYKPKKGYRRKKGHRQELTRIKVLEVS</sequence>
<comment type="similarity">
    <text evidence="1 6 7">Belongs to the bacterial ribosomal protein bL21 family.</text>
</comment>
<evidence type="ECO:0000256" key="2">
    <source>
        <dbReference type="ARBA" id="ARBA00022730"/>
    </source>
</evidence>
<dbReference type="InterPro" id="IPR018258">
    <property type="entry name" value="Ribosomal_bL21_CS"/>
</dbReference>
<keyword evidence="5 6" id="KW-0687">Ribonucleoprotein</keyword>
<evidence type="ECO:0000256" key="4">
    <source>
        <dbReference type="ARBA" id="ARBA00022980"/>
    </source>
</evidence>
<dbReference type="HAMAP" id="MF_01363">
    <property type="entry name" value="Ribosomal_bL21"/>
    <property type="match status" value="1"/>
</dbReference>
<keyword evidence="4 6" id="KW-0689">Ribosomal protein</keyword>
<dbReference type="NCBIfam" id="TIGR00061">
    <property type="entry name" value="L21"/>
    <property type="match status" value="1"/>
</dbReference>
<dbReference type="SUPFAM" id="SSF141091">
    <property type="entry name" value="L21p-like"/>
    <property type="match status" value="1"/>
</dbReference>
<dbReference type="InterPro" id="IPR028909">
    <property type="entry name" value="bL21-like"/>
</dbReference>
<dbReference type="GO" id="GO:0005840">
    <property type="term" value="C:ribosome"/>
    <property type="evidence" value="ECO:0007669"/>
    <property type="project" value="UniProtKB-KW"/>
</dbReference>
<dbReference type="GO" id="GO:0006412">
    <property type="term" value="P:translation"/>
    <property type="evidence" value="ECO:0007669"/>
    <property type="project" value="UniProtKB-UniRule"/>
</dbReference>
<dbReference type="GO" id="GO:1990904">
    <property type="term" value="C:ribonucleoprotein complex"/>
    <property type="evidence" value="ECO:0007669"/>
    <property type="project" value="UniProtKB-KW"/>
</dbReference>
<proteinExistence type="inferred from homology"/>
<dbReference type="PANTHER" id="PTHR21349">
    <property type="entry name" value="50S RIBOSOMAL PROTEIN L21"/>
    <property type="match status" value="1"/>
</dbReference>
<dbReference type="PANTHER" id="PTHR21349:SF0">
    <property type="entry name" value="LARGE RIBOSOMAL SUBUNIT PROTEIN BL21M"/>
    <property type="match status" value="1"/>
</dbReference>
<dbReference type="AlphaFoldDB" id="A0A4R1BJ64"/>
<dbReference type="GO" id="GO:0005737">
    <property type="term" value="C:cytoplasm"/>
    <property type="evidence" value="ECO:0007669"/>
    <property type="project" value="UniProtKB-ARBA"/>
</dbReference>
<gene>
    <name evidence="6 8" type="primary">rplU</name>
    <name evidence="8" type="ORF">E0L93_07305</name>
</gene>
<organism evidence="8 9">
    <name type="scientific">Rubrobacter taiwanensis</name>
    <dbReference type="NCBI Taxonomy" id="185139"/>
    <lineage>
        <taxon>Bacteria</taxon>
        <taxon>Bacillati</taxon>
        <taxon>Actinomycetota</taxon>
        <taxon>Rubrobacteria</taxon>
        <taxon>Rubrobacterales</taxon>
        <taxon>Rubrobacteraceae</taxon>
        <taxon>Rubrobacter</taxon>
    </lineage>
</organism>
<dbReference type="Pfam" id="PF00829">
    <property type="entry name" value="Ribosomal_L21p"/>
    <property type="match status" value="1"/>
</dbReference>
<dbReference type="EMBL" id="SKBU01000014">
    <property type="protein sequence ID" value="TCJ17329.1"/>
    <property type="molecule type" value="Genomic_DNA"/>
</dbReference>
<protein>
    <recommendedName>
        <fullName evidence="6">Large ribosomal subunit protein bL21</fullName>
    </recommendedName>
</protein>
<keyword evidence="3 6" id="KW-0694">RNA-binding</keyword>
<evidence type="ECO:0000256" key="7">
    <source>
        <dbReference type="RuleBase" id="RU000562"/>
    </source>
</evidence>
<evidence type="ECO:0000313" key="8">
    <source>
        <dbReference type="EMBL" id="TCJ17329.1"/>
    </source>
</evidence>
<dbReference type="GO" id="GO:0019843">
    <property type="term" value="F:rRNA binding"/>
    <property type="evidence" value="ECO:0007669"/>
    <property type="project" value="UniProtKB-UniRule"/>
</dbReference>
<dbReference type="RefSeq" id="WP_132690465.1">
    <property type="nucleotide sequence ID" value="NZ_SKBU01000014.1"/>
</dbReference>
<keyword evidence="2 6" id="KW-0699">rRNA-binding</keyword>
<dbReference type="PROSITE" id="PS01169">
    <property type="entry name" value="RIBOSOMAL_L21"/>
    <property type="match status" value="1"/>
</dbReference>
<dbReference type="OrthoDB" id="9813334at2"/>